<feature type="chain" id="PRO_5005188785" description="C2H2-type domain-containing protein" evidence="3">
    <location>
        <begin position="21"/>
        <end position="621"/>
    </location>
</feature>
<keyword evidence="3" id="KW-0732">Signal</keyword>
<keyword evidence="2" id="KW-0472">Membrane</keyword>
<keyword evidence="5" id="KW-1185">Reference proteome</keyword>
<feature type="compositionally biased region" description="Basic and acidic residues" evidence="1">
    <location>
        <begin position="28"/>
        <end position="46"/>
    </location>
</feature>
<organism evidence="4 5">
    <name type="scientific">Vitrella brassicaformis (strain CCMP3155)</name>
    <dbReference type="NCBI Taxonomy" id="1169540"/>
    <lineage>
        <taxon>Eukaryota</taxon>
        <taxon>Sar</taxon>
        <taxon>Alveolata</taxon>
        <taxon>Colpodellida</taxon>
        <taxon>Vitrellaceae</taxon>
        <taxon>Vitrella</taxon>
    </lineage>
</organism>
<feature type="compositionally biased region" description="Low complexity" evidence="1">
    <location>
        <begin position="319"/>
        <end position="330"/>
    </location>
</feature>
<feature type="region of interest" description="Disordered" evidence="1">
    <location>
        <begin position="290"/>
        <end position="341"/>
    </location>
</feature>
<protein>
    <recommendedName>
        <fullName evidence="6">C2H2-type domain-containing protein</fullName>
    </recommendedName>
</protein>
<sequence>MAPSGLLASIAAVLIGWAAALRSRDARNRIEKPGKGKSKRALESGKKTKRASIRVPRTLFAVHRMLENEALADGLRGWSVNVTLVGSGFDPDSYLSVKERAPNNASCESRPYDNSIAGATGEILRRRKHHEQHILFELGKESSSEWGKTYTLCLYPSARSKSEGTFVGDVDIPDGCRRSADGLCMKPHVQQQEQHLRAHARSKMSLSVHPMQHVHFDLVLQGDGFSKDTIVSVKPSEVGCRGSYKTESVTWKTGEDVFDDADPSSSPTFPTPLSRLPSLLANIFSSSTQSLRALTRTETARDVSQPQPPPSPPQPQPPSAEEASEVSPSPNSQRPTTDLLGTLGGLSFLQLGRSAVRGGERDMADAIELYPTQQGGGRPVRRNRRNAANREPSFDTMDINGTTVSVAPPFGEELVWHFSKDLPMQQKRSFDMCLYANAFDLDPKRVAVVQVIPQAFQDWLLVFLTFVVFPTTLVVGTSLYFCMCTSARPGRDCSCPYCCPASSKSRRDRSSKRHHGSHHSHHRDRHHSKRTSSNTGGSSMTGSSGFSSHHPSYTTYPFGYHQPVTNPLFNVNPHLNTYRNTSEPKYPLKTRLIKTIQNKQRCGSLLATSTLPNLPENAVRA</sequence>
<dbReference type="VEuPathDB" id="CryptoDB:Vbra_15679"/>
<gene>
    <name evidence="4" type="ORF">Vbra_15679</name>
</gene>
<dbReference type="InParanoid" id="A0A0G4FM34"/>
<keyword evidence="2" id="KW-1133">Transmembrane helix</keyword>
<dbReference type="EMBL" id="CDMY01000460">
    <property type="protein sequence ID" value="CEM14877.1"/>
    <property type="molecule type" value="Genomic_DNA"/>
</dbReference>
<feature type="compositionally biased region" description="Basic residues" evidence="1">
    <location>
        <begin position="504"/>
        <end position="530"/>
    </location>
</feature>
<feature type="transmembrane region" description="Helical" evidence="2">
    <location>
        <begin position="459"/>
        <end position="481"/>
    </location>
</feature>
<evidence type="ECO:0008006" key="6">
    <source>
        <dbReference type="Google" id="ProtNLM"/>
    </source>
</evidence>
<feature type="compositionally biased region" description="Pro residues" evidence="1">
    <location>
        <begin position="306"/>
        <end position="318"/>
    </location>
</feature>
<reference evidence="4 5" key="1">
    <citation type="submission" date="2014-11" db="EMBL/GenBank/DDBJ databases">
        <authorList>
            <person name="Zhu J."/>
            <person name="Qi W."/>
            <person name="Song R."/>
        </authorList>
    </citation>
    <scope>NUCLEOTIDE SEQUENCE [LARGE SCALE GENOMIC DNA]</scope>
</reference>
<evidence type="ECO:0000256" key="2">
    <source>
        <dbReference type="SAM" id="Phobius"/>
    </source>
</evidence>
<keyword evidence="2" id="KW-0812">Transmembrane</keyword>
<evidence type="ECO:0000313" key="4">
    <source>
        <dbReference type="EMBL" id="CEM14877.1"/>
    </source>
</evidence>
<evidence type="ECO:0000256" key="1">
    <source>
        <dbReference type="SAM" id="MobiDB-lite"/>
    </source>
</evidence>
<feature type="compositionally biased region" description="Low complexity" evidence="1">
    <location>
        <begin position="531"/>
        <end position="548"/>
    </location>
</feature>
<evidence type="ECO:0000313" key="5">
    <source>
        <dbReference type="Proteomes" id="UP000041254"/>
    </source>
</evidence>
<feature type="signal peptide" evidence="3">
    <location>
        <begin position="1"/>
        <end position="20"/>
    </location>
</feature>
<evidence type="ECO:0000256" key="3">
    <source>
        <dbReference type="SAM" id="SignalP"/>
    </source>
</evidence>
<name>A0A0G4FM34_VITBC</name>
<proteinExistence type="predicted"/>
<dbReference type="Proteomes" id="UP000041254">
    <property type="component" value="Unassembled WGS sequence"/>
</dbReference>
<accession>A0A0G4FM34</accession>
<dbReference type="AlphaFoldDB" id="A0A0G4FM34"/>
<feature type="region of interest" description="Disordered" evidence="1">
    <location>
        <begin position="28"/>
        <end position="50"/>
    </location>
</feature>
<feature type="region of interest" description="Disordered" evidence="1">
    <location>
        <begin position="502"/>
        <end position="548"/>
    </location>
</feature>